<evidence type="ECO:0000256" key="10">
    <source>
        <dbReference type="SAM" id="Phobius"/>
    </source>
</evidence>
<name>A0AAD1ZT10_9LAMI</name>
<keyword evidence="7" id="KW-0961">Cell wall biogenesis/degradation</keyword>
<keyword evidence="12" id="KW-1185">Reference proteome</keyword>
<keyword evidence="6 10" id="KW-0472">Membrane</keyword>
<dbReference type="InterPro" id="IPR005150">
    <property type="entry name" value="Cellulose_synth"/>
</dbReference>
<dbReference type="GO" id="GO:0030244">
    <property type="term" value="P:cellulose biosynthetic process"/>
    <property type="evidence" value="ECO:0007669"/>
    <property type="project" value="InterPro"/>
</dbReference>
<feature type="transmembrane region" description="Helical" evidence="10">
    <location>
        <begin position="52"/>
        <end position="70"/>
    </location>
</feature>
<evidence type="ECO:0000256" key="1">
    <source>
        <dbReference type="ARBA" id="ARBA00004127"/>
    </source>
</evidence>
<accession>A0AAD1ZT10</accession>
<feature type="binding site" evidence="8">
    <location>
        <position position="140"/>
    </location>
    <ligand>
        <name>UDP-alpha-D-glucose</name>
        <dbReference type="ChEBI" id="CHEBI:58885"/>
    </ligand>
</feature>
<dbReference type="Proteomes" id="UP000834106">
    <property type="component" value="Chromosome 12"/>
</dbReference>
<evidence type="ECO:0000256" key="7">
    <source>
        <dbReference type="ARBA" id="ARBA00023316"/>
    </source>
</evidence>
<evidence type="ECO:0000256" key="2">
    <source>
        <dbReference type="ARBA" id="ARBA00022676"/>
    </source>
</evidence>
<evidence type="ECO:0000256" key="3">
    <source>
        <dbReference type="ARBA" id="ARBA00022679"/>
    </source>
</evidence>
<keyword evidence="5 10" id="KW-1133">Transmembrane helix</keyword>
<keyword evidence="3" id="KW-0808">Transferase</keyword>
<evidence type="ECO:0000256" key="8">
    <source>
        <dbReference type="PIRSR" id="PIRSR605150-2"/>
    </source>
</evidence>
<feature type="transmembrane region" description="Helical" evidence="10">
    <location>
        <begin position="20"/>
        <end position="40"/>
    </location>
</feature>
<keyword evidence="4 10" id="KW-0812">Transmembrane</keyword>
<dbReference type="SUPFAM" id="SSF53448">
    <property type="entry name" value="Nucleotide-diphospho-sugar transferases"/>
    <property type="match status" value="1"/>
</dbReference>
<feature type="binding site" evidence="9">
    <location>
        <position position="281"/>
    </location>
    <ligand>
        <name>Mn(2+)</name>
        <dbReference type="ChEBI" id="CHEBI:29035"/>
    </ligand>
</feature>
<feature type="binding site" evidence="8">
    <location>
        <position position="111"/>
    </location>
    <ligand>
        <name>UDP-alpha-D-glucose</name>
        <dbReference type="ChEBI" id="CHEBI:58885"/>
    </ligand>
</feature>
<proteinExistence type="predicted"/>
<organism evidence="11 12">
    <name type="scientific">Fraxinus pennsylvanica</name>
    <dbReference type="NCBI Taxonomy" id="56036"/>
    <lineage>
        <taxon>Eukaryota</taxon>
        <taxon>Viridiplantae</taxon>
        <taxon>Streptophyta</taxon>
        <taxon>Embryophyta</taxon>
        <taxon>Tracheophyta</taxon>
        <taxon>Spermatophyta</taxon>
        <taxon>Magnoliopsida</taxon>
        <taxon>eudicotyledons</taxon>
        <taxon>Gunneridae</taxon>
        <taxon>Pentapetalae</taxon>
        <taxon>asterids</taxon>
        <taxon>lamiids</taxon>
        <taxon>Lamiales</taxon>
        <taxon>Oleaceae</taxon>
        <taxon>Oleeae</taxon>
        <taxon>Fraxinus</taxon>
    </lineage>
</organism>
<gene>
    <name evidence="11" type="ORF">FPE_LOCUS20215</name>
</gene>
<reference evidence="11" key="1">
    <citation type="submission" date="2023-05" db="EMBL/GenBank/DDBJ databases">
        <authorList>
            <person name="Huff M."/>
        </authorList>
    </citation>
    <scope>NUCLEOTIDE SEQUENCE</scope>
</reference>
<dbReference type="GO" id="GO:0016020">
    <property type="term" value="C:membrane"/>
    <property type="evidence" value="ECO:0007669"/>
    <property type="project" value="InterPro"/>
</dbReference>
<evidence type="ECO:0000256" key="4">
    <source>
        <dbReference type="ARBA" id="ARBA00022692"/>
    </source>
</evidence>
<dbReference type="Pfam" id="PF03552">
    <property type="entry name" value="Cellulose_synt"/>
    <property type="match status" value="1"/>
</dbReference>
<dbReference type="PANTHER" id="PTHR13301">
    <property type="entry name" value="X-BOX TRANSCRIPTION FACTOR-RELATED"/>
    <property type="match status" value="1"/>
</dbReference>
<dbReference type="EMBL" id="OU503047">
    <property type="protein sequence ID" value="CAI9772785.1"/>
    <property type="molecule type" value="Genomic_DNA"/>
</dbReference>
<dbReference type="GO" id="GO:0016760">
    <property type="term" value="F:cellulose synthase (UDP-forming) activity"/>
    <property type="evidence" value="ECO:0007669"/>
    <property type="project" value="InterPro"/>
</dbReference>
<evidence type="ECO:0000313" key="11">
    <source>
        <dbReference type="EMBL" id="CAI9772785.1"/>
    </source>
</evidence>
<dbReference type="Gene3D" id="3.90.550.10">
    <property type="entry name" value="Spore Coat Polysaccharide Biosynthesis Protein SpsA, Chain A"/>
    <property type="match status" value="2"/>
</dbReference>
<evidence type="ECO:0000256" key="6">
    <source>
        <dbReference type="ARBA" id="ARBA00023136"/>
    </source>
</evidence>
<protein>
    <submittedName>
        <fullName evidence="11">Uncharacterized protein</fullName>
    </submittedName>
</protein>
<keyword evidence="2" id="KW-0328">Glycosyltransferase</keyword>
<evidence type="ECO:0000313" key="12">
    <source>
        <dbReference type="Proteomes" id="UP000834106"/>
    </source>
</evidence>
<dbReference type="InterPro" id="IPR029044">
    <property type="entry name" value="Nucleotide-diphossugar_trans"/>
</dbReference>
<dbReference type="AlphaFoldDB" id="A0AAD1ZT10"/>
<dbReference type="GO" id="GO:0012505">
    <property type="term" value="C:endomembrane system"/>
    <property type="evidence" value="ECO:0007669"/>
    <property type="project" value="UniProtKB-SubCell"/>
</dbReference>
<comment type="subcellular location">
    <subcellularLocation>
        <location evidence="1">Endomembrane system</location>
        <topology evidence="1">Multi-pass membrane protein</topology>
    </subcellularLocation>
</comment>
<feature type="binding site" evidence="9">
    <location>
        <position position="305"/>
    </location>
    <ligand>
        <name>Mn(2+)</name>
        <dbReference type="ChEBI" id="CHEBI:29035"/>
    </ligand>
</feature>
<evidence type="ECO:0000256" key="9">
    <source>
        <dbReference type="PIRSR" id="PIRSR605150-3"/>
    </source>
</evidence>
<dbReference type="GO" id="GO:0071555">
    <property type="term" value="P:cell wall organization"/>
    <property type="evidence" value="ECO:0007669"/>
    <property type="project" value="UniProtKB-KW"/>
</dbReference>
<evidence type="ECO:0000256" key="5">
    <source>
        <dbReference type="ARBA" id="ARBA00022989"/>
    </source>
</evidence>
<sequence length="376" mass="43288">MSANGNLALFETKAGKGRIVFKLFSLTILLCIFLIWLYRLMYVPRKGEAGRYAWIGMFISEVLFGLYWIITQIVRWNVVHRYPFKDRLSRRYEDKLPGIDIFICTADPILEPPSIVINTVLSVMAYNYPPEKLCVYLSDDGVSELTFYALLEASKFSKYWIHFCKKFAVEPRSPESYFALNIDLHGSVFEQEWSTIKKLYEDMKTRIASAVEKGHLSTEIKGQHKGFSEWNSKVTKRDHQSIVQVLIDGWNPNTVDIDGNPLPTLIYLSREKKPQCAHNFKAGAMNALIRVSSEISNAPIILNVDCDMYSTDPDAIRDALCFFMDEKQGQQISYVQYPQSYENITKNDIYSNARFPVLKACLPIALRISFPHFLCF</sequence>